<dbReference type="Proteomes" id="UP000636960">
    <property type="component" value="Unassembled WGS sequence"/>
</dbReference>
<keyword evidence="2" id="KW-1185">Reference proteome</keyword>
<evidence type="ECO:0000313" key="1">
    <source>
        <dbReference type="EMBL" id="GIF00620.1"/>
    </source>
</evidence>
<evidence type="ECO:0000313" key="2">
    <source>
        <dbReference type="Proteomes" id="UP000636960"/>
    </source>
</evidence>
<reference evidence="1" key="1">
    <citation type="submission" date="2021-01" db="EMBL/GenBank/DDBJ databases">
        <title>Whole genome shotgun sequence of Actinoplanes rishiriensis NBRC 108556.</title>
        <authorList>
            <person name="Komaki H."/>
            <person name="Tamura T."/>
        </authorList>
    </citation>
    <scope>NUCLEOTIDE SEQUENCE</scope>
    <source>
        <strain evidence="1">NBRC 108556</strain>
    </source>
</reference>
<gene>
    <name evidence="1" type="ORF">Ari01nite_80840</name>
</gene>
<comment type="caution">
    <text evidence="1">The sequence shown here is derived from an EMBL/GenBank/DDBJ whole genome shotgun (WGS) entry which is preliminary data.</text>
</comment>
<proteinExistence type="predicted"/>
<dbReference type="EMBL" id="BOMV01000087">
    <property type="protein sequence ID" value="GIF00620.1"/>
    <property type="molecule type" value="Genomic_DNA"/>
</dbReference>
<name>A0A919K6M5_9ACTN</name>
<dbReference type="RefSeq" id="WP_203788613.1">
    <property type="nucleotide sequence ID" value="NZ_BOMV01000087.1"/>
</dbReference>
<sequence>MAPWPPAEVTRTARDRLLPAGAVWAGFHTEDVTAHSDALLVLFRWRDNPSRFGIRFRFPGDAPVSEWTGLPVDSCQAWADDLAGLLTEEVLTGFVARARRRPRDDFIELLWPQRTASLAFYLTAVEHGAGWPEQLAHPAAPARRAHGPGRLIGWFQAVTDDERSAYLGQAVVTWEPAASRTARLDLVRVVADAPADVFPELARRAIDEAANHGATRVITDLRSKTLIRYGFRPVPGTAEYAVETSSARIYPIA</sequence>
<organism evidence="1 2">
    <name type="scientific">Paractinoplanes rishiriensis</name>
    <dbReference type="NCBI Taxonomy" id="1050105"/>
    <lineage>
        <taxon>Bacteria</taxon>
        <taxon>Bacillati</taxon>
        <taxon>Actinomycetota</taxon>
        <taxon>Actinomycetes</taxon>
        <taxon>Micromonosporales</taxon>
        <taxon>Micromonosporaceae</taxon>
        <taxon>Paractinoplanes</taxon>
    </lineage>
</organism>
<dbReference type="AlphaFoldDB" id="A0A919K6M5"/>
<protein>
    <submittedName>
        <fullName evidence="1">Uncharacterized protein</fullName>
    </submittedName>
</protein>
<accession>A0A919K6M5</accession>